<feature type="domain" description="Protein kinase" evidence="2">
    <location>
        <begin position="184"/>
        <end position="457"/>
    </location>
</feature>
<gene>
    <name evidence="3" type="ORF">AQUCO_04300076v1</name>
</gene>
<dbReference type="PANTHER" id="PTHR47987">
    <property type="entry name" value="OS08G0249100 PROTEIN"/>
    <property type="match status" value="1"/>
</dbReference>
<dbReference type="SUPFAM" id="SSF56112">
    <property type="entry name" value="Protein kinase-like (PK-like)"/>
    <property type="match status" value="1"/>
</dbReference>
<dbReference type="CDD" id="cd00293">
    <property type="entry name" value="USP-like"/>
    <property type="match status" value="1"/>
</dbReference>
<dbReference type="Gene3D" id="3.30.200.20">
    <property type="entry name" value="Phosphorylase Kinase, domain 1"/>
    <property type="match status" value="1"/>
</dbReference>
<proteinExistence type="predicted"/>
<dbReference type="InterPro" id="IPR014729">
    <property type="entry name" value="Rossmann-like_a/b/a_fold"/>
</dbReference>
<dbReference type="PROSITE" id="PS50011">
    <property type="entry name" value="PROTEIN_KINASE_DOM"/>
    <property type="match status" value="1"/>
</dbReference>
<dbReference type="InterPro" id="IPR046958">
    <property type="entry name" value="RBK1/2/STUNTED"/>
</dbReference>
<dbReference type="OrthoDB" id="4062651at2759"/>
<dbReference type="GO" id="GO:0004713">
    <property type="term" value="F:protein tyrosine kinase activity"/>
    <property type="evidence" value="ECO:0007669"/>
    <property type="project" value="InterPro"/>
</dbReference>
<dbReference type="PROSITE" id="PS00109">
    <property type="entry name" value="PROTEIN_KINASE_TYR"/>
    <property type="match status" value="1"/>
</dbReference>
<dbReference type="PANTHER" id="PTHR47987:SF11">
    <property type="entry name" value="RECEPTOR-LIKE CYTOSOLIC SERINE_THREONINE-PROTEIN KINASE RBK1 ISOFORM X1"/>
    <property type="match status" value="1"/>
</dbReference>
<dbReference type="AlphaFoldDB" id="A0A2G5CNR0"/>
<dbReference type="Proteomes" id="UP000230069">
    <property type="component" value="Unassembled WGS sequence"/>
</dbReference>
<feature type="region of interest" description="Disordered" evidence="1">
    <location>
        <begin position="469"/>
        <end position="515"/>
    </location>
</feature>
<organism evidence="3 4">
    <name type="scientific">Aquilegia coerulea</name>
    <name type="common">Rocky mountain columbine</name>
    <dbReference type="NCBI Taxonomy" id="218851"/>
    <lineage>
        <taxon>Eukaryota</taxon>
        <taxon>Viridiplantae</taxon>
        <taxon>Streptophyta</taxon>
        <taxon>Embryophyta</taxon>
        <taxon>Tracheophyta</taxon>
        <taxon>Spermatophyta</taxon>
        <taxon>Magnoliopsida</taxon>
        <taxon>Ranunculales</taxon>
        <taxon>Ranunculaceae</taxon>
        <taxon>Thalictroideae</taxon>
        <taxon>Aquilegia</taxon>
    </lineage>
</organism>
<dbReference type="InterPro" id="IPR001245">
    <property type="entry name" value="Ser-Thr/Tyr_kinase_cat_dom"/>
</dbReference>
<dbReference type="EMBL" id="KZ305060">
    <property type="protein sequence ID" value="PIA32889.1"/>
    <property type="molecule type" value="Genomic_DNA"/>
</dbReference>
<sequence length="515" mass="58057">MMFGNFRLLQISSRTKKKRVVIVGLKKDNYSREMLLRLLTLVIAPGDTVLAVHSEEPSDTFDPNSFHIHEDICKSKQVDFQVKVCTGDSFVTVLIHQVRLHHATMLVIGCSRPSPKESVVTSCLKGLPPTCSLLVIDTGGRVLLEKKGSSQQGSTCQIKAPSLEIKGASRRFTPQDLESATKKFSPQMVISECRYNKVYKANLGSGQTAAVKVLQITEWSGEDLLQEIEILSGLNHENIVKLIGYCYSLDMHAVVYNQLHKNLKQKLTQLGWSERIRVAVGIAKALEYLHHSCSPPIIHRDVRSSNILLPCHCEAQLSNFEAAIVHHQHQTPTKSRKTVHVVESSAYLAPEYLMFGKVDEKIDVYSYGVVLLELITGKDATQDILAVNQESLVLQARSLLSRGLWENLIDPHLNEDYGKEEMQRMIMAARLCLMHSSSRRPTMKTILQLLEDREYWIKIQKERQEFINEINSKGEPESYTEGSASSDNSIEENIYKPISLPKGQMERNHGPTLEN</sequence>
<protein>
    <recommendedName>
        <fullName evidence="2">Protein kinase domain-containing protein</fullName>
    </recommendedName>
</protein>
<dbReference type="InterPro" id="IPR020635">
    <property type="entry name" value="Tyr_kinase_cat_dom"/>
</dbReference>
<dbReference type="Gene3D" id="3.40.50.620">
    <property type="entry name" value="HUPs"/>
    <property type="match status" value="1"/>
</dbReference>
<evidence type="ECO:0000256" key="1">
    <source>
        <dbReference type="SAM" id="MobiDB-lite"/>
    </source>
</evidence>
<dbReference type="Pfam" id="PF07714">
    <property type="entry name" value="PK_Tyr_Ser-Thr"/>
    <property type="match status" value="1"/>
</dbReference>
<reference evidence="3 4" key="1">
    <citation type="submission" date="2017-09" db="EMBL/GenBank/DDBJ databases">
        <title>WGS assembly of Aquilegia coerulea Goldsmith.</title>
        <authorList>
            <person name="Hodges S."/>
            <person name="Kramer E."/>
            <person name="Nordborg M."/>
            <person name="Tomkins J."/>
            <person name="Borevitz J."/>
            <person name="Derieg N."/>
            <person name="Yan J."/>
            <person name="Mihaltcheva S."/>
            <person name="Hayes R.D."/>
            <person name="Rokhsar D."/>
        </authorList>
    </citation>
    <scope>NUCLEOTIDE SEQUENCE [LARGE SCALE GENOMIC DNA]</scope>
    <source>
        <strain evidence="4">cv. Goldsmith</strain>
    </source>
</reference>
<evidence type="ECO:0000259" key="2">
    <source>
        <dbReference type="PROSITE" id="PS50011"/>
    </source>
</evidence>
<evidence type="ECO:0000313" key="3">
    <source>
        <dbReference type="EMBL" id="PIA32889.1"/>
    </source>
</evidence>
<dbReference type="GO" id="GO:0005524">
    <property type="term" value="F:ATP binding"/>
    <property type="evidence" value="ECO:0007669"/>
    <property type="project" value="InterPro"/>
</dbReference>
<dbReference type="InterPro" id="IPR000719">
    <property type="entry name" value="Prot_kinase_dom"/>
</dbReference>
<dbReference type="InterPro" id="IPR011009">
    <property type="entry name" value="Kinase-like_dom_sf"/>
</dbReference>
<dbReference type="InterPro" id="IPR008266">
    <property type="entry name" value="Tyr_kinase_AS"/>
</dbReference>
<keyword evidence="4" id="KW-1185">Reference proteome</keyword>
<accession>A0A2G5CNR0</accession>
<evidence type="ECO:0000313" key="4">
    <source>
        <dbReference type="Proteomes" id="UP000230069"/>
    </source>
</evidence>
<dbReference type="Gene3D" id="1.10.510.10">
    <property type="entry name" value="Transferase(Phosphotransferase) domain 1"/>
    <property type="match status" value="1"/>
</dbReference>
<dbReference type="SMART" id="SM00219">
    <property type="entry name" value="TyrKc"/>
    <property type="match status" value="1"/>
</dbReference>
<name>A0A2G5CNR0_AQUCA</name>